<reference evidence="2 3" key="1">
    <citation type="journal article" date="2023" name="Plants (Basel)">
        <title>Bridging the Gap: Combining Genomics and Transcriptomics Approaches to Understand Stylosanthes scabra, an Orphan Legume from the Brazilian Caatinga.</title>
        <authorList>
            <person name="Ferreira-Neto J.R.C."/>
            <person name="da Silva M.D."/>
            <person name="Binneck E."/>
            <person name="de Melo N.F."/>
            <person name="da Silva R.H."/>
            <person name="de Melo A.L.T.M."/>
            <person name="Pandolfi V."/>
            <person name="Bustamante F.O."/>
            <person name="Brasileiro-Vidal A.C."/>
            <person name="Benko-Iseppon A.M."/>
        </authorList>
    </citation>
    <scope>NUCLEOTIDE SEQUENCE [LARGE SCALE GENOMIC DNA]</scope>
    <source>
        <tissue evidence="2">Leaves</tissue>
    </source>
</reference>
<dbReference type="EMBL" id="JASCZI010030968">
    <property type="protein sequence ID" value="MED6125535.1"/>
    <property type="molecule type" value="Genomic_DNA"/>
</dbReference>
<feature type="region of interest" description="Disordered" evidence="1">
    <location>
        <begin position="1"/>
        <end position="29"/>
    </location>
</feature>
<feature type="compositionally biased region" description="Polar residues" evidence="1">
    <location>
        <begin position="13"/>
        <end position="22"/>
    </location>
</feature>
<name>A0ABU6RNK7_9FABA</name>
<gene>
    <name evidence="2" type="ORF">PIB30_069365</name>
</gene>
<evidence type="ECO:0000313" key="2">
    <source>
        <dbReference type="EMBL" id="MED6125535.1"/>
    </source>
</evidence>
<comment type="caution">
    <text evidence="2">The sequence shown here is derived from an EMBL/GenBank/DDBJ whole genome shotgun (WGS) entry which is preliminary data.</text>
</comment>
<sequence length="81" mass="9307">MGFDYHAQKHARSSPNSQNSKTCKMRRGRRELRVATNRASIGALDQKLSRLEVSVCGVRIAWEQLLDQLSLAHSLIWRENE</sequence>
<organism evidence="2 3">
    <name type="scientific">Stylosanthes scabra</name>
    <dbReference type="NCBI Taxonomy" id="79078"/>
    <lineage>
        <taxon>Eukaryota</taxon>
        <taxon>Viridiplantae</taxon>
        <taxon>Streptophyta</taxon>
        <taxon>Embryophyta</taxon>
        <taxon>Tracheophyta</taxon>
        <taxon>Spermatophyta</taxon>
        <taxon>Magnoliopsida</taxon>
        <taxon>eudicotyledons</taxon>
        <taxon>Gunneridae</taxon>
        <taxon>Pentapetalae</taxon>
        <taxon>rosids</taxon>
        <taxon>fabids</taxon>
        <taxon>Fabales</taxon>
        <taxon>Fabaceae</taxon>
        <taxon>Papilionoideae</taxon>
        <taxon>50 kb inversion clade</taxon>
        <taxon>dalbergioids sensu lato</taxon>
        <taxon>Dalbergieae</taxon>
        <taxon>Pterocarpus clade</taxon>
        <taxon>Stylosanthes</taxon>
    </lineage>
</organism>
<proteinExistence type="predicted"/>
<accession>A0ABU6RNK7</accession>
<protein>
    <submittedName>
        <fullName evidence="2">Uncharacterized protein</fullName>
    </submittedName>
</protein>
<evidence type="ECO:0000313" key="3">
    <source>
        <dbReference type="Proteomes" id="UP001341840"/>
    </source>
</evidence>
<keyword evidence="3" id="KW-1185">Reference proteome</keyword>
<evidence type="ECO:0000256" key="1">
    <source>
        <dbReference type="SAM" id="MobiDB-lite"/>
    </source>
</evidence>
<dbReference type="Proteomes" id="UP001341840">
    <property type="component" value="Unassembled WGS sequence"/>
</dbReference>